<keyword evidence="4" id="KW-1185">Reference proteome</keyword>
<reference evidence="3 4" key="1">
    <citation type="submission" date="2016-12" db="EMBL/GenBank/DDBJ databases">
        <title>The genomes of Aspergillus section Nigri reveals drivers in fungal speciation.</title>
        <authorList>
            <consortium name="DOE Joint Genome Institute"/>
            <person name="Vesth T.C."/>
            <person name="Nybo J."/>
            <person name="Theobald S."/>
            <person name="Brandl J."/>
            <person name="Frisvad J.C."/>
            <person name="Nielsen K.F."/>
            <person name="Lyhne E.K."/>
            <person name="Kogle M.E."/>
            <person name="Kuo A."/>
            <person name="Riley R."/>
            <person name="Clum A."/>
            <person name="Nolan M."/>
            <person name="Lipzen A."/>
            <person name="Salamov A."/>
            <person name="Henrissat B."/>
            <person name="Wiebenga A."/>
            <person name="De Vries R.P."/>
            <person name="Grigoriev I.V."/>
            <person name="Mortensen U.H."/>
            <person name="Andersen M.R."/>
            <person name="Baker S.E."/>
        </authorList>
    </citation>
    <scope>NUCLEOTIDE SEQUENCE [LARGE SCALE GENOMIC DNA]</scope>
    <source>
        <strain evidence="3 4">JOP 1030-1</strain>
    </source>
</reference>
<dbReference type="GeneID" id="37081213"/>
<dbReference type="EMBL" id="KZ821234">
    <property type="protein sequence ID" value="PYH44992.1"/>
    <property type="molecule type" value="Genomic_DNA"/>
</dbReference>
<evidence type="ECO:0000256" key="1">
    <source>
        <dbReference type="SAM" id="MobiDB-lite"/>
    </source>
</evidence>
<keyword evidence="2" id="KW-0812">Transmembrane</keyword>
<keyword evidence="2" id="KW-0472">Membrane</keyword>
<feature type="region of interest" description="Disordered" evidence="1">
    <location>
        <begin position="1"/>
        <end position="20"/>
    </location>
</feature>
<feature type="transmembrane region" description="Helical" evidence="2">
    <location>
        <begin position="64"/>
        <end position="87"/>
    </location>
</feature>
<evidence type="ECO:0000313" key="3">
    <source>
        <dbReference type="EMBL" id="PYH44992.1"/>
    </source>
</evidence>
<proteinExistence type="predicted"/>
<accession>A0A319ADP9</accession>
<name>A0A319ADP9_9EURO</name>
<dbReference type="RefSeq" id="XP_025430974.1">
    <property type="nucleotide sequence ID" value="XM_025579984.1"/>
</dbReference>
<gene>
    <name evidence="3" type="ORF">BP01DRAFT_63499</name>
</gene>
<dbReference type="AlphaFoldDB" id="A0A319ADP9"/>
<sequence>MSEAWGENRSQPQAFQSTPYSVRRIEEQSISQSMLPLLFPSSSFRHHAVSGLDPSFLVLPLHPVQMQGVMTSPGFIIIITSMSALMLRATGYGLQATGYRIQATQ</sequence>
<evidence type="ECO:0000256" key="2">
    <source>
        <dbReference type="SAM" id="Phobius"/>
    </source>
</evidence>
<protein>
    <submittedName>
        <fullName evidence="3">Uncharacterized protein</fullName>
    </submittedName>
</protein>
<organism evidence="3 4">
    <name type="scientific">Aspergillus saccharolyticus JOP 1030-1</name>
    <dbReference type="NCBI Taxonomy" id="1450539"/>
    <lineage>
        <taxon>Eukaryota</taxon>
        <taxon>Fungi</taxon>
        <taxon>Dikarya</taxon>
        <taxon>Ascomycota</taxon>
        <taxon>Pezizomycotina</taxon>
        <taxon>Eurotiomycetes</taxon>
        <taxon>Eurotiomycetidae</taxon>
        <taxon>Eurotiales</taxon>
        <taxon>Aspergillaceae</taxon>
        <taxon>Aspergillus</taxon>
        <taxon>Aspergillus subgen. Circumdati</taxon>
    </lineage>
</organism>
<dbReference type="Proteomes" id="UP000248349">
    <property type="component" value="Unassembled WGS sequence"/>
</dbReference>
<keyword evidence="2" id="KW-1133">Transmembrane helix</keyword>
<feature type="compositionally biased region" description="Polar residues" evidence="1">
    <location>
        <begin position="8"/>
        <end position="20"/>
    </location>
</feature>
<evidence type="ECO:0000313" key="4">
    <source>
        <dbReference type="Proteomes" id="UP000248349"/>
    </source>
</evidence>